<feature type="region of interest" description="Disordered" evidence="1">
    <location>
        <begin position="191"/>
        <end position="211"/>
    </location>
</feature>
<reference evidence="3" key="1">
    <citation type="submission" date="2023-01" db="EMBL/GenBank/DDBJ databases">
        <title>The diversity of Class Acidimicrobiia in South China Sea sediment environments and the proposal of Iamia marina sp. nov., a novel species of the genus Iamia.</title>
        <authorList>
            <person name="He Y."/>
            <person name="Tian X."/>
        </authorList>
    </citation>
    <scope>NUCLEOTIDE SEQUENCE</scope>
    <source>
        <strain evidence="3">DSM 19957</strain>
    </source>
</reference>
<accession>A0AAE9Y8K2</accession>
<keyword evidence="2" id="KW-0472">Membrane</keyword>
<dbReference type="Proteomes" id="UP001216390">
    <property type="component" value="Chromosome"/>
</dbReference>
<evidence type="ECO:0000256" key="2">
    <source>
        <dbReference type="SAM" id="Phobius"/>
    </source>
</evidence>
<dbReference type="KEGG" id="ima:PO878_07525"/>
<protein>
    <submittedName>
        <fullName evidence="3">DUF4129 domain-containing protein</fullName>
    </submittedName>
</protein>
<feature type="transmembrane region" description="Helical" evidence="2">
    <location>
        <begin position="56"/>
        <end position="76"/>
    </location>
</feature>
<proteinExistence type="predicted"/>
<sequence length="211" mass="22071">MADPTGAQEDARRILSGDRYQAREVPRPLEGVLRWLGDRLRDLAEPLGDLLSTPGGVAVTVAAVVLATGLLAAGAARRRTRSHEVVAARRRRSGRPDPAALEGEAAEAEEAGDLAAAVRLRFRAGVLRLEEAGAVPARADTTSRRLVEAVPSATLADLAGTFDAVAYGGRRARPRDVAAARAGWPKVVAEAAATGAGHDPDRPRTPTRVSA</sequence>
<dbReference type="EMBL" id="CP116942">
    <property type="protein sequence ID" value="WCO68577.1"/>
    <property type="molecule type" value="Genomic_DNA"/>
</dbReference>
<keyword evidence="2" id="KW-0812">Transmembrane</keyword>
<evidence type="ECO:0000313" key="4">
    <source>
        <dbReference type="Proteomes" id="UP001216390"/>
    </source>
</evidence>
<evidence type="ECO:0000256" key="1">
    <source>
        <dbReference type="SAM" id="MobiDB-lite"/>
    </source>
</evidence>
<name>A0AAE9Y8K2_9ACTN</name>
<feature type="region of interest" description="Disordered" evidence="1">
    <location>
        <begin position="82"/>
        <end position="106"/>
    </location>
</feature>
<organism evidence="3 4">
    <name type="scientific">Iamia majanohamensis</name>
    <dbReference type="NCBI Taxonomy" id="467976"/>
    <lineage>
        <taxon>Bacteria</taxon>
        <taxon>Bacillati</taxon>
        <taxon>Actinomycetota</taxon>
        <taxon>Acidimicrobiia</taxon>
        <taxon>Acidimicrobiales</taxon>
        <taxon>Iamiaceae</taxon>
        <taxon>Iamia</taxon>
    </lineage>
</organism>
<dbReference type="RefSeq" id="WP_272738093.1">
    <property type="nucleotide sequence ID" value="NZ_CP116942.1"/>
</dbReference>
<keyword evidence="4" id="KW-1185">Reference proteome</keyword>
<gene>
    <name evidence="3" type="ORF">PO878_07525</name>
</gene>
<dbReference type="AlphaFoldDB" id="A0AAE9Y8K2"/>
<keyword evidence="2" id="KW-1133">Transmembrane helix</keyword>
<evidence type="ECO:0000313" key="3">
    <source>
        <dbReference type="EMBL" id="WCO68577.1"/>
    </source>
</evidence>